<dbReference type="GeneID" id="64600013"/>
<name>A0A9P7IX63_9AGAM</name>
<feature type="region of interest" description="Disordered" evidence="1">
    <location>
        <begin position="1"/>
        <end position="116"/>
    </location>
</feature>
<comment type="caution">
    <text evidence="2">The sequence shown here is derived from an EMBL/GenBank/DDBJ whole genome shotgun (WGS) entry which is preliminary data.</text>
</comment>
<protein>
    <submittedName>
        <fullName evidence="2">Uncharacterized protein</fullName>
    </submittedName>
</protein>
<accession>A0A9P7IX63</accession>
<feature type="compositionally biased region" description="Pro residues" evidence="1">
    <location>
        <begin position="45"/>
        <end position="57"/>
    </location>
</feature>
<dbReference type="Proteomes" id="UP000719766">
    <property type="component" value="Unassembled WGS sequence"/>
</dbReference>
<gene>
    <name evidence="2" type="ORF">HD556DRAFT_1441169</name>
</gene>
<organism evidence="2 3">
    <name type="scientific">Suillus plorans</name>
    <dbReference type="NCBI Taxonomy" id="116603"/>
    <lineage>
        <taxon>Eukaryota</taxon>
        <taxon>Fungi</taxon>
        <taxon>Dikarya</taxon>
        <taxon>Basidiomycota</taxon>
        <taxon>Agaricomycotina</taxon>
        <taxon>Agaricomycetes</taxon>
        <taxon>Agaricomycetidae</taxon>
        <taxon>Boletales</taxon>
        <taxon>Suillineae</taxon>
        <taxon>Suillaceae</taxon>
        <taxon>Suillus</taxon>
    </lineage>
</organism>
<dbReference type="EMBL" id="JABBWE010000017">
    <property type="protein sequence ID" value="KAG1796993.1"/>
    <property type="molecule type" value="Genomic_DNA"/>
</dbReference>
<sequence>MPSPSAPDPPPPPEVPPPPLDEPGPPYPSWRTLRNTSRSHKPRPDQPPLPEPGPAPMGEPVHSWVTWHPDPSLAPTPPSIGPHLIAPDDGSPGLFGPRSPRTPELGPTPMGEPVHSWVTLHREY</sequence>
<feature type="compositionally biased region" description="Pro residues" evidence="1">
    <location>
        <begin position="1"/>
        <end position="28"/>
    </location>
</feature>
<dbReference type="OrthoDB" id="2507336at2759"/>
<proteinExistence type="predicted"/>
<evidence type="ECO:0000313" key="3">
    <source>
        <dbReference type="Proteomes" id="UP000719766"/>
    </source>
</evidence>
<reference evidence="2" key="1">
    <citation type="journal article" date="2020" name="New Phytol.">
        <title>Comparative genomics reveals dynamic genome evolution in host specialist ectomycorrhizal fungi.</title>
        <authorList>
            <person name="Lofgren L.A."/>
            <person name="Nguyen N.H."/>
            <person name="Vilgalys R."/>
            <person name="Ruytinx J."/>
            <person name="Liao H.L."/>
            <person name="Branco S."/>
            <person name="Kuo A."/>
            <person name="LaButti K."/>
            <person name="Lipzen A."/>
            <person name="Andreopoulos W."/>
            <person name="Pangilinan J."/>
            <person name="Riley R."/>
            <person name="Hundley H."/>
            <person name="Na H."/>
            <person name="Barry K."/>
            <person name="Grigoriev I.V."/>
            <person name="Stajich J.E."/>
            <person name="Kennedy P.G."/>
        </authorList>
    </citation>
    <scope>NUCLEOTIDE SEQUENCE</scope>
    <source>
        <strain evidence="2">S12</strain>
    </source>
</reference>
<keyword evidence="3" id="KW-1185">Reference proteome</keyword>
<evidence type="ECO:0000256" key="1">
    <source>
        <dbReference type="SAM" id="MobiDB-lite"/>
    </source>
</evidence>
<dbReference type="AlphaFoldDB" id="A0A9P7IX63"/>
<evidence type="ECO:0000313" key="2">
    <source>
        <dbReference type="EMBL" id="KAG1796993.1"/>
    </source>
</evidence>
<dbReference type="RefSeq" id="XP_041162264.1">
    <property type="nucleotide sequence ID" value="XM_041306249.1"/>
</dbReference>